<evidence type="ECO:0000259" key="4">
    <source>
        <dbReference type="Pfam" id="PF07699"/>
    </source>
</evidence>
<feature type="region of interest" description="Disordered" evidence="1">
    <location>
        <begin position="755"/>
        <end position="774"/>
    </location>
</feature>
<feature type="transmembrane region" description="Helical" evidence="2">
    <location>
        <begin position="1125"/>
        <end position="1149"/>
    </location>
</feature>
<accession>T0RLF1</accession>
<feature type="transmembrane region" description="Helical" evidence="2">
    <location>
        <begin position="1161"/>
        <end position="1184"/>
    </location>
</feature>
<dbReference type="PANTHER" id="PTHR31513:SF2">
    <property type="entry name" value="MRAZ"/>
    <property type="match status" value="1"/>
</dbReference>
<dbReference type="VEuPathDB" id="FungiDB:SDRG_11558"/>
<dbReference type="InterPro" id="IPR011641">
    <property type="entry name" value="Tyr-kin_ephrin_A/B_rcpt-like"/>
</dbReference>
<dbReference type="STRING" id="1156394.T0RLF1"/>
<feature type="domain" description="Tyrosine-protein kinase ephrin type A/B receptor-like" evidence="4">
    <location>
        <begin position="831"/>
        <end position="873"/>
    </location>
</feature>
<keyword evidence="6" id="KW-1185">Reference proteome</keyword>
<dbReference type="RefSeq" id="XP_008615821.1">
    <property type="nucleotide sequence ID" value="XM_008617599.1"/>
</dbReference>
<dbReference type="Gene3D" id="2.10.50.10">
    <property type="entry name" value="Tumor Necrosis Factor Receptor, subunit A, domain 2"/>
    <property type="match status" value="2"/>
</dbReference>
<dbReference type="Proteomes" id="UP000030762">
    <property type="component" value="Unassembled WGS sequence"/>
</dbReference>
<evidence type="ECO:0000256" key="1">
    <source>
        <dbReference type="SAM" id="MobiDB-lite"/>
    </source>
</evidence>
<organism evidence="5 6">
    <name type="scientific">Saprolegnia diclina (strain VS20)</name>
    <dbReference type="NCBI Taxonomy" id="1156394"/>
    <lineage>
        <taxon>Eukaryota</taxon>
        <taxon>Sar</taxon>
        <taxon>Stramenopiles</taxon>
        <taxon>Oomycota</taxon>
        <taxon>Saprolegniomycetes</taxon>
        <taxon>Saprolegniales</taxon>
        <taxon>Saprolegniaceae</taxon>
        <taxon>Saprolegnia</taxon>
    </lineage>
</organism>
<feature type="region of interest" description="Disordered" evidence="1">
    <location>
        <begin position="653"/>
        <end position="698"/>
    </location>
</feature>
<feature type="transmembrane region" description="Helical" evidence="2">
    <location>
        <begin position="989"/>
        <end position="1009"/>
    </location>
</feature>
<evidence type="ECO:0000313" key="6">
    <source>
        <dbReference type="Proteomes" id="UP000030762"/>
    </source>
</evidence>
<proteinExistence type="predicted"/>
<dbReference type="InterPro" id="IPR009030">
    <property type="entry name" value="Growth_fac_rcpt_cys_sf"/>
</dbReference>
<dbReference type="OrthoDB" id="65776at2759"/>
<name>T0RLF1_SAPDV</name>
<feature type="compositionally biased region" description="Gly residues" evidence="1">
    <location>
        <begin position="663"/>
        <end position="685"/>
    </location>
</feature>
<dbReference type="GeneID" id="19952285"/>
<keyword evidence="2" id="KW-0812">Transmembrane</keyword>
<dbReference type="SUPFAM" id="SSF57184">
    <property type="entry name" value="Growth factor receptor domain"/>
    <property type="match status" value="1"/>
</dbReference>
<protein>
    <recommendedName>
        <fullName evidence="4">Tyrosine-protein kinase ephrin type A/B receptor-like domain-containing protein</fullName>
    </recommendedName>
</protein>
<reference evidence="5 6" key="1">
    <citation type="submission" date="2012-04" db="EMBL/GenBank/DDBJ databases">
        <title>The Genome Sequence of Saprolegnia declina VS20.</title>
        <authorList>
            <consortium name="The Broad Institute Genome Sequencing Platform"/>
            <person name="Russ C."/>
            <person name="Nusbaum C."/>
            <person name="Tyler B."/>
            <person name="van West P."/>
            <person name="Dieguez-Uribeondo J."/>
            <person name="de Bruijn I."/>
            <person name="Tripathy S."/>
            <person name="Jiang R."/>
            <person name="Young S.K."/>
            <person name="Zeng Q."/>
            <person name="Gargeya S."/>
            <person name="Fitzgerald M."/>
            <person name="Haas B."/>
            <person name="Abouelleil A."/>
            <person name="Alvarado L."/>
            <person name="Arachchi H.M."/>
            <person name="Berlin A."/>
            <person name="Chapman S.B."/>
            <person name="Goldberg J."/>
            <person name="Griggs A."/>
            <person name="Gujja S."/>
            <person name="Hansen M."/>
            <person name="Howarth C."/>
            <person name="Imamovic A."/>
            <person name="Larimer J."/>
            <person name="McCowen C."/>
            <person name="Montmayeur A."/>
            <person name="Murphy C."/>
            <person name="Neiman D."/>
            <person name="Pearson M."/>
            <person name="Priest M."/>
            <person name="Roberts A."/>
            <person name="Saif S."/>
            <person name="Shea T."/>
            <person name="Sisk P."/>
            <person name="Sykes S."/>
            <person name="Wortman J."/>
            <person name="Nusbaum C."/>
            <person name="Birren B."/>
        </authorList>
    </citation>
    <scope>NUCLEOTIDE SEQUENCE [LARGE SCALE GENOMIC DNA]</scope>
    <source>
        <strain evidence="5 6">VS20</strain>
    </source>
</reference>
<keyword evidence="3" id="KW-0732">Signal</keyword>
<dbReference type="SMART" id="SM01411">
    <property type="entry name" value="Ephrin_rec_like"/>
    <property type="match status" value="2"/>
</dbReference>
<feature type="signal peptide" evidence="3">
    <location>
        <begin position="1"/>
        <end position="27"/>
    </location>
</feature>
<feature type="transmembrane region" description="Helical" evidence="2">
    <location>
        <begin position="1196"/>
        <end position="1219"/>
    </location>
</feature>
<dbReference type="Pfam" id="PF07699">
    <property type="entry name" value="Ephrin_rec_like"/>
    <property type="match status" value="1"/>
</dbReference>
<keyword evidence="2" id="KW-0472">Membrane</keyword>
<feature type="chain" id="PRO_5004570871" description="Tyrosine-protein kinase ephrin type A/B receptor-like domain-containing protein" evidence="3">
    <location>
        <begin position="28"/>
        <end position="1280"/>
    </location>
</feature>
<evidence type="ECO:0000313" key="5">
    <source>
        <dbReference type="EMBL" id="EQC30797.1"/>
    </source>
</evidence>
<dbReference type="AlphaFoldDB" id="T0RLF1"/>
<evidence type="ECO:0000256" key="3">
    <source>
        <dbReference type="SAM" id="SignalP"/>
    </source>
</evidence>
<gene>
    <name evidence="5" type="ORF">SDRG_11558</name>
</gene>
<keyword evidence="2" id="KW-1133">Transmembrane helix</keyword>
<sequence>MRRCSRWSRLALLVVVAAWAAFEQAAATIVIGPSTSPDALRALFHCASRQWIGRYNELYQECVFANASESLLIANTTIDATALFVQDHGPFAVHIELGIQLNRTSGALRLENATLLASAVFIDATNVSLDAASAINTTANGLRFGPGYSSYVPMGSAYGGLGGYTLSHASFAVPGSCDDIDRDGAYTKPIGDLFGHVMDFRGYGSGGSEADSTRGGGRIALNVSATLQLDGRLLADGGFDATASTSSGAGGTVVVQASAMRGSGAIHAVGGQATAPDSSGRGGGGGGGGGRIFLQVATALPPTIDVAAFGGRHASPVDDNLWCQEGSAGTILFVTQRDTTVDGQLVIKERDGPPKPPSRLLVGTPLFYWTSRREHMLPPWLTSILVAGQSLLIASTVLLERGTVKTSILLEASAAWANAANNSTLHGSAANITLHGYVGPLPVRAYERGRVVLTAGDLVLGGAVIDAAQLELRADVGSVSADDDCTLRFDDRVFVASATDLDVRGAVELPPSHHKQRWRRAPSIVLESQRHAHVAWQPSLSLASVDVAVRAANQSALTIHGPLRRLRVDAATIVFAGGANGSSTVFPHESRDVCRSWPVSDDCSVGDYQLALVATTSLVVADVHASSVLLCAPNVHVGGSGVSADGLGCKEDGPGVSTELDGASGGAGHGGRGGNVEPGDRGGGATCDASWPGSGAAGESTGGLGGGLVLLRATTLALDSRLSVRGGNGTAGGGGGAGGSLLLFLKELQGKGSLDVSGGAGSSTPERHGGGGGGGVVRIAYAPDGSGQKYLGTVNVGGGSSAGQTGYDGITAGLNCVAGCGGVFCAPCAAGQASAVANGTCEPCAMGTFSPNPGSTACTDCAPGSFNPTIGSTACFACAKGQFAADAAATACAACPPGSMSPEKGTVHCTLCPIGSTAPRAGSANCELCDVGHTTPAVCSLACVPCDSKPYHASYNQNGTCHYMCEKGRVGLKCLTPFEQLVAPIGGPLGFVLLCLGSIGLIFAGYGMLSYRGPPASRRLKHGMGRRDKLVLVLRPPTVLAVPTPPASPPAADASMSSIRYAALFAPEPKAVALEEAVGLIDDAPAMTQPTWRQQLRRTLDSIAPTHVAVTPDLLRCAWGRPLSFLALLVADFLLWFWLALQFFCIQVGDPTLHEAGCSHAALVLVLSVMPLAVLGAPLLGLAFVFGKRSSVGRLFVLWTATCYWNAATAFCCGVYYSAYLGDSVLGLSLACVKWLEGRWALRFLAQFESDRSGRGWAGLFTTRDYYDCADRPLGRWLAT</sequence>
<dbReference type="PANTHER" id="PTHR31513">
    <property type="entry name" value="EPHRIN TYPE-B RECEPTOR"/>
    <property type="match status" value="1"/>
</dbReference>
<dbReference type="EMBL" id="JH767173">
    <property type="protein sequence ID" value="EQC30797.1"/>
    <property type="molecule type" value="Genomic_DNA"/>
</dbReference>
<evidence type="ECO:0000256" key="2">
    <source>
        <dbReference type="SAM" id="Phobius"/>
    </source>
</evidence>
<dbReference type="InParanoid" id="T0RLF1"/>